<evidence type="ECO:0000256" key="1">
    <source>
        <dbReference type="SAM" id="Phobius"/>
    </source>
</evidence>
<proteinExistence type="predicted"/>
<keyword evidence="1" id="KW-1133">Transmembrane helix</keyword>
<feature type="transmembrane region" description="Helical" evidence="1">
    <location>
        <begin position="21"/>
        <end position="44"/>
    </location>
</feature>
<dbReference type="EMBL" id="CAAKMV010000111">
    <property type="protein sequence ID" value="VIO54806.1"/>
    <property type="molecule type" value="Genomic_DNA"/>
</dbReference>
<sequence length="75" mass="8565">MHDTLIECRMKNRSQSTGQGVIAGLYYSRASLSFTFTLVLIYAFQKTDHIEEHFRICPEVTDHSCDETGMDICSD</sequence>
<dbReference type="AlphaFoldDB" id="A0A4E9D9D3"/>
<keyword evidence="1" id="KW-0472">Membrane</keyword>
<protein>
    <submittedName>
        <fullName evidence="2">Uncharacterized protein</fullName>
    </submittedName>
</protein>
<keyword evidence="1" id="KW-0812">Transmembrane</keyword>
<evidence type="ECO:0000313" key="2">
    <source>
        <dbReference type="EMBL" id="VIO54806.1"/>
    </source>
</evidence>
<organism evidence="2">
    <name type="scientific">Gibberella zeae</name>
    <name type="common">Wheat head blight fungus</name>
    <name type="synonym">Fusarium graminearum</name>
    <dbReference type="NCBI Taxonomy" id="5518"/>
    <lineage>
        <taxon>Eukaryota</taxon>
        <taxon>Fungi</taxon>
        <taxon>Dikarya</taxon>
        <taxon>Ascomycota</taxon>
        <taxon>Pezizomycotina</taxon>
        <taxon>Sordariomycetes</taxon>
        <taxon>Hypocreomycetidae</taxon>
        <taxon>Hypocreales</taxon>
        <taxon>Nectriaceae</taxon>
        <taxon>Fusarium</taxon>
    </lineage>
</organism>
<accession>A0A4E9D9D3</accession>
<name>A0A4E9D9D3_GIBZA</name>
<reference evidence="2" key="1">
    <citation type="submission" date="2019-04" db="EMBL/GenBank/DDBJ databases">
        <authorList>
            <person name="Melise S."/>
            <person name="Noan J."/>
            <person name="Okalmin O."/>
        </authorList>
    </citation>
    <scope>NUCLEOTIDE SEQUENCE</scope>
    <source>
        <strain evidence="2">FN9</strain>
    </source>
</reference>
<gene>
    <name evidence="2" type="ORF">FUG_LOCUS144993</name>
</gene>